<dbReference type="EMBL" id="JAJATZ010000002">
    <property type="protein sequence ID" value="MCB5198672.1"/>
    <property type="molecule type" value="Genomic_DNA"/>
</dbReference>
<evidence type="ECO:0000313" key="8">
    <source>
        <dbReference type="EMBL" id="MCB5198672.1"/>
    </source>
</evidence>
<evidence type="ECO:0000256" key="1">
    <source>
        <dbReference type="ARBA" id="ARBA00004651"/>
    </source>
</evidence>
<feature type="transmembrane region" description="Helical" evidence="6">
    <location>
        <begin position="374"/>
        <end position="394"/>
    </location>
</feature>
<feature type="transmembrane region" description="Helical" evidence="6">
    <location>
        <begin position="177"/>
        <end position="195"/>
    </location>
</feature>
<dbReference type="RefSeq" id="WP_226747575.1">
    <property type="nucleotide sequence ID" value="NZ_JAJATZ010000002.1"/>
</dbReference>
<feature type="transmembrane region" description="Helical" evidence="6">
    <location>
        <begin position="502"/>
        <end position="523"/>
    </location>
</feature>
<keyword evidence="9" id="KW-1185">Reference proteome</keyword>
<evidence type="ECO:0000313" key="9">
    <source>
        <dbReference type="Proteomes" id="UP001138961"/>
    </source>
</evidence>
<evidence type="ECO:0000256" key="3">
    <source>
        <dbReference type="ARBA" id="ARBA00022692"/>
    </source>
</evidence>
<dbReference type="PANTHER" id="PTHR34697">
    <property type="entry name" value="PHOSPHATIDYLGLYCEROL LYSYLTRANSFERASE"/>
    <property type="match status" value="1"/>
</dbReference>
<dbReference type="Proteomes" id="UP001138961">
    <property type="component" value="Unassembled WGS sequence"/>
</dbReference>
<keyword evidence="5 6" id="KW-0472">Membrane</keyword>
<dbReference type="InterPro" id="IPR016181">
    <property type="entry name" value="Acyl_CoA_acyltransferase"/>
</dbReference>
<dbReference type="PANTHER" id="PTHR34697:SF2">
    <property type="entry name" value="PHOSPHATIDYLGLYCEROL LYSYLTRANSFERASE"/>
    <property type="match status" value="1"/>
</dbReference>
<feature type="transmembrane region" description="Helical" evidence="6">
    <location>
        <begin position="97"/>
        <end position="121"/>
    </location>
</feature>
<gene>
    <name evidence="8" type="primary">mprF</name>
    <name evidence="8" type="ORF">LGQ03_05420</name>
</gene>
<feature type="transmembrane region" description="Helical" evidence="6">
    <location>
        <begin position="57"/>
        <end position="77"/>
    </location>
</feature>
<reference evidence="8" key="1">
    <citation type="submission" date="2021-10" db="EMBL/GenBank/DDBJ databases">
        <title>Loktanella gaetbuli sp. nov., isolated from a tidal flat.</title>
        <authorList>
            <person name="Park S."/>
            <person name="Yoon J.-H."/>
        </authorList>
    </citation>
    <scope>NUCLEOTIDE SEQUENCE</scope>
    <source>
        <strain evidence="8">TSTF-M6</strain>
    </source>
</reference>
<feature type="transmembrane region" description="Helical" evidence="6">
    <location>
        <begin position="431"/>
        <end position="450"/>
    </location>
</feature>
<evidence type="ECO:0000256" key="4">
    <source>
        <dbReference type="ARBA" id="ARBA00022989"/>
    </source>
</evidence>
<feature type="domain" description="Phosphatidylglycerol lysyltransferase C-terminal" evidence="7">
    <location>
        <begin position="542"/>
        <end position="834"/>
    </location>
</feature>
<evidence type="ECO:0000256" key="2">
    <source>
        <dbReference type="ARBA" id="ARBA00022475"/>
    </source>
</evidence>
<feature type="transmembrane region" description="Helical" evidence="6">
    <location>
        <begin position="133"/>
        <end position="157"/>
    </location>
</feature>
<comment type="caution">
    <text evidence="8">The sequence shown here is derived from an EMBL/GenBank/DDBJ whole genome shotgun (WGS) entry which is preliminary data.</text>
</comment>
<comment type="subcellular location">
    <subcellularLocation>
        <location evidence="1">Cell membrane</location>
        <topology evidence="1">Multi-pass membrane protein</topology>
    </subcellularLocation>
</comment>
<dbReference type="InterPro" id="IPR024320">
    <property type="entry name" value="LPG_synthase_C"/>
</dbReference>
<keyword evidence="3 6" id="KW-0812">Transmembrane</keyword>
<feature type="transmembrane region" description="Helical" evidence="6">
    <location>
        <begin position="19"/>
        <end position="36"/>
    </location>
</feature>
<dbReference type="SUPFAM" id="SSF55729">
    <property type="entry name" value="Acyl-CoA N-acyltransferases (Nat)"/>
    <property type="match status" value="1"/>
</dbReference>
<proteinExistence type="predicted"/>
<dbReference type="InterPro" id="IPR051211">
    <property type="entry name" value="PG_lysyltransferase"/>
</dbReference>
<feature type="transmembrane region" description="Helical" evidence="6">
    <location>
        <begin position="296"/>
        <end position="316"/>
    </location>
</feature>
<keyword evidence="4 6" id="KW-1133">Transmembrane helix</keyword>
<keyword evidence="2" id="KW-1003">Cell membrane</keyword>
<dbReference type="Pfam" id="PF09924">
    <property type="entry name" value="LPG_synthase_C"/>
    <property type="match status" value="1"/>
</dbReference>
<feature type="transmembrane region" description="Helical" evidence="6">
    <location>
        <begin position="462"/>
        <end position="482"/>
    </location>
</feature>
<evidence type="ECO:0000259" key="7">
    <source>
        <dbReference type="Pfam" id="PF09924"/>
    </source>
</evidence>
<evidence type="ECO:0000256" key="6">
    <source>
        <dbReference type="SAM" id="Phobius"/>
    </source>
</evidence>
<feature type="transmembrane region" description="Helical" evidence="6">
    <location>
        <begin position="336"/>
        <end position="354"/>
    </location>
</feature>
<dbReference type="NCBIfam" id="NF033480">
    <property type="entry name" value="bifunc_MprF"/>
    <property type="match status" value="1"/>
</dbReference>
<sequence>MSDAPSDQGRLSAILSHPLLRMAIPLTIMLIALAVLRDLSREIAPAELIAAVRSYPWTAIALSTCAMVASYVALALYDPVILRGMKTPDMPGWVPVLTGVSSMAISNLLGFSWLTGGAIRYRIYAAFGVDIAAVARLIATSWIAFALGLLTLLGLMFTFHPTGMSQVIVLPRLPETILGILILTGVVGLYIWTWPGGRELRIGRLSTPLPKTTRGLTLMVIALVDLVATALTLYFLMPADLAGNFVYFFIIFIGALGLGFVSNAPGGLGVFEATIIAALGGTGRPDLLAALLVYRLIYTLLPFTIAALGLALAWTLANRTMAGAAAQTLRRAMRPIVPVLMAAVALLSGAALLLSGDLPTTAKRMEVLQDILPLALIETSHLLSSVAGVMLLIVARGLYRRMRRAWLIAMALLSAGLVASLLRGIEYEAMIALTLAIVVLWSFRDAFYRVGLGSALHLNARWVITVVLLFAGITWIGFFAYRNVAYSQDLWWQFAWGGDAPRFLRATVVVAVVLAAVSLNALISRAGTRLPPQSIPDTVRRLVAQSSQTDSAMALTGDKRFLIATQGEAAIAYADTGRSLIAKGDPIGDRTAGEALIWDLRDMADRMGRTCAFYAVQTDYLTAYLDMGLQVVKIGEIARVPLAEFTLDGPKRKDWRHAKSRAARDGYVFDVIPAAQVSGHIAALRMVSDAWLALKGGAEKNFALGAFDPNFLCHFDIAVLRHSETGRIASFANLLQAADGSELGIDLMRYDPATTPAAMDGLFADMMLWGRDREFDWFSLGAAPLAGLENRAHAPVWNRVGGFIYTHGARFYHFEGLRSFKQKFDPVWEPNYLASPGQLQAARVLYEVSLLISGGLRGLRRR</sequence>
<feature type="transmembrane region" description="Helical" evidence="6">
    <location>
        <begin position="406"/>
        <end position="425"/>
    </location>
</feature>
<protein>
    <submittedName>
        <fullName evidence="8">Bifunctional lysylphosphatidylglycerol flippase/synthetase MprF</fullName>
    </submittedName>
</protein>
<feature type="transmembrane region" description="Helical" evidence="6">
    <location>
        <begin position="216"/>
        <end position="236"/>
    </location>
</feature>
<organism evidence="8 9">
    <name type="scientific">Loktanella gaetbuli</name>
    <dbReference type="NCBI Taxonomy" id="2881335"/>
    <lineage>
        <taxon>Bacteria</taxon>
        <taxon>Pseudomonadati</taxon>
        <taxon>Pseudomonadota</taxon>
        <taxon>Alphaproteobacteria</taxon>
        <taxon>Rhodobacterales</taxon>
        <taxon>Roseobacteraceae</taxon>
        <taxon>Loktanella</taxon>
    </lineage>
</organism>
<feature type="transmembrane region" description="Helical" evidence="6">
    <location>
        <begin position="242"/>
        <end position="261"/>
    </location>
</feature>
<evidence type="ECO:0000256" key="5">
    <source>
        <dbReference type="ARBA" id="ARBA00023136"/>
    </source>
</evidence>
<feature type="transmembrane region" description="Helical" evidence="6">
    <location>
        <begin position="268"/>
        <end position="284"/>
    </location>
</feature>
<accession>A0ABS8BSE6</accession>
<name>A0ABS8BSE6_9RHOB</name>